<dbReference type="PROSITE" id="PS51192">
    <property type="entry name" value="HELICASE_ATP_BIND_1"/>
    <property type="match status" value="1"/>
</dbReference>
<dbReference type="Proteomes" id="UP001279734">
    <property type="component" value="Unassembled WGS sequence"/>
</dbReference>
<dbReference type="EMBL" id="BSYO01000009">
    <property type="protein sequence ID" value="GMH09274.1"/>
    <property type="molecule type" value="Genomic_DNA"/>
</dbReference>
<evidence type="ECO:0000256" key="1">
    <source>
        <dbReference type="ARBA" id="ARBA00004123"/>
    </source>
</evidence>
<dbReference type="Gene3D" id="3.40.50.300">
    <property type="entry name" value="P-loop containing nucleotide triphosphate hydrolases"/>
    <property type="match status" value="1"/>
</dbReference>
<dbReference type="PANTHER" id="PTHR45821">
    <property type="entry name" value="SNF2 DOMAIN-CONTAINING PROTEIN CLASSY 2-RELATED"/>
    <property type="match status" value="1"/>
</dbReference>
<dbReference type="GO" id="GO:0005524">
    <property type="term" value="F:ATP binding"/>
    <property type="evidence" value="ECO:0007669"/>
    <property type="project" value="UniProtKB-KW"/>
</dbReference>
<dbReference type="SMART" id="SM00487">
    <property type="entry name" value="DEXDc"/>
    <property type="match status" value="1"/>
</dbReference>
<accession>A0AAD3SEN0</accession>
<keyword evidence="3" id="KW-0378">Hydrolase</keyword>
<dbReference type="PANTHER" id="PTHR45821:SF5">
    <property type="entry name" value="SNF2 DOMAIN-CONTAINING PROTEIN CLASSY 4"/>
    <property type="match status" value="1"/>
</dbReference>
<feature type="region of interest" description="Disordered" evidence="7">
    <location>
        <begin position="86"/>
        <end position="107"/>
    </location>
</feature>
<dbReference type="Pfam" id="PF00176">
    <property type="entry name" value="SNF2-rel_dom"/>
    <property type="match status" value="1"/>
</dbReference>
<evidence type="ECO:0000256" key="4">
    <source>
        <dbReference type="ARBA" id="ARBA00022806"/>
    </source>
</evidence>
<dbReference type="SMART" id="SM00490">
    <property type="entry name" value="HELICc"/>
    <property type="match status" value="1"/>
</dbReference>
<gene>
    <name evidence="10" type="ORF">Nepgr_011115</name>
</gene>
<evidence type="ECO:0000313" key="11">
    <source>
        <dbReference type="Proteomes" id="UP001279734"/>
    </source>
</evidence>
<dbReference type="PROSITE" id="PS51194">
    <property type="entry name" value="HELICASE_CTER"/>
    <property type="match status" value="1"/>
</dbReference>
<feature type="compositionally biased region" description="Polar residues" evidence="7">
    <location>
        <begin position="613"/>
        <end position="622"/>
    </location>
</feature>
<feature type="region of interest" description="Disordered" evidence="7">
    <location>
        <begin position="241"/>
        <end position="272"/>
    </location>
</feature>
<organism evidence="10 11">
    <name type="scientific">Nepenthes gracilis</name>
    <name type="common">Slender pitcher plant</name>
    <dbReference type="NCBI Taxonomy" id="150966"/>
    <lineage>
        <taxon>Eukaryota</taxon>
        <taxon>Viridiplantae</taxon>
        <taxon>Streptophyta</taxon>
        <taxon>Embryophyta</taxon>
        <taxon>Tracheophyta</taxon>
        <taxon>Spermatophyta</taxon>
        <taxon>Magnoliopsida</taxon>
        <taxon>eudicotyledons</taxon>
        <taxon>Gunneridae</taxon>
        <taxon>Pentapetalae</taxon>
        <taxon>Caryophyllales</taxon>
        <taxon>Nepenthaceae</taxon>
        <taxon>Nepenthes</taxon>
    </lineage>
</organism>
<dbReference type="GO" id="GO:0080188">
    <property type="term" value="P:gene silencing by siRNA-directed DNA methylation"/>
    <property type="evidence" value="ECO:0007669"/>
    <property type="project" value="InterPro"/>
</dbReference>
<evidence type="ECO:0000256" key="7">
    <source>
        <dbReference type="SAM" id="MobiDB-lite"/>
    </source>
</evidence>
<dbReference type="InterPro" id="IPR000330">
    <property type="entry name" value="SNF2_N"/>
</dbReference>
<keyword evidence="11" id="KW-1185">Reference proteome</keyword>
<keyword evidence="5" id="KW-0067">ATP-binding</keyword>
<feature type="region of interest" description="Disordered" evidence="7">
    <location>
        <begin position="363"/>
        <end position="382"/>
    </location>
</feature>
<evidence type="ECO:0000256" key="6">
    <source>
        <dbReference type="ARBA" id="ARBA00023242"/>
    </source>
</evidence>
<feature type="region of interest" description="Disordered" evidence="7">
    <location>
        <begin position="748"/>
        <end position="773"/>
    </location>
</feature>
<evidence type="ECO:0000259" key="8">
    <source>
        <dbReference type="PROSITE" id="PS51192"/>
    </source>
</evidence>
<protein>
    <submittedName>
        <fullName evidence="10">Uncharacterized protein</fullName>
    </submittedName>
</protein>
<name>A0AAD3SEN0_NEPGR</name>
<keyword evidence="6" id="KW-0539">Nucleus</keyword>
<feature type="compositionally biased region" description="Basic and acidic residues" evidence="7">
    <location>
        <begin position="372"/>
        <end position="382"/>
    </location>
</feature>
<evidence type="ECO:0000256" key="5">
    <source>
        <dbReference type="ARBA" id="ARBA00022840"/>
    </source>
</evidence>
<evidence type="ECO:0000256" key="2">
    <source>
        <dbReference type="ARBA" id="ARBA00022741"/>
    </source>
</evidence>
<evidence type="ECO:0000256" key="3">
    <source>
        <dbReference type="ARBA" id="ARBA00022801"/>
    </source>
</evidence>
<dbReference type="InterPro" id="IPR001650">
    <property type="entry name" value="Helicase_C-like"/>
</dbReference>
<keyword evidence="2" id="KW-0547">Nucleotide-binding</keyword>
<dbReference type="InterPro" id="IPR038718">
    <property type="entry name" value="SNF2-like_sf"/>
</dbReference>
<dbReference type="Pfam" id="PF00271">
    <property type="entry name" value="Helicase_C"/>
    <property type="match status" value="1"/>
</dbReference>
<comment type="caution">
    <text evidence="10">The sequence shown here is derived from an EMBL/GenBank/DDBJ whole genome shotgun (WGS) entry which is preliminary data.</text>
</comment>
<evidence type="ECO:0000259" key="9">
    <source>
        <dbReference type="PROSITE" id="PS51194"/>
    </source>
</evidence>
<feature type="compositionally biased region" description="Acidic residues" evidence="7">
    <location>
        <begin position="182"/>
        <end position="193"/>
    </location>
</feature>
<feature type="domain" description="Helicase C-terminal" evidence="9">
    <location>
        <begin position="1490"/>
        <end position="1648"/>
    </location>
</feature>
<sequence length="1693" mass="191298">MDYRLPIATRTRSRWHFIYKEYFEKKKKSNSNGGSSAAEKGRKLIVIDEEKGSLNLGFDGYLESESFNNCNDRHDEDVEVDKRELHGEGVGSVSSVGGDNLSSKTPEATEFKDAIGNESGSAHCLGGGETLGLEKGKTSELASAKIVAVSDDGRREKGHTSKVSANEIDSVGGKNGVANGNFDDDDGGGGDDDEVQVIGESWFSHDDGDIYCPPTTDLESSDSDDVDEALSWSRFRRITHAKEPCVQRGTGGNDSSKNEGGERKVSCKKSSNENVMTEKIMGGGFCGRNGRMNRAICTDNRDEEDEEINVTGGRFRGKYNSLISSRKDKNMASVKLYVIDPSSEEDNGDDETDYKVNKSADSVSFELSSSDSDEKGSIDNENRKERISDYGLKMRKAHGLVVLVNDESESYEEDSCGAILQQNCVAHRTRSHYQSAFWKQELKLSGTISHPICINNDELVLSSSEYDDDEQQLQQYYRKVKEKDPKENGVVTAEVNYAANFNSSSDGDQKRGHKTRRELEMSLKKCNCVACCTGPQCQSVFPKAHHTDMINMSSNGVRKRGHYSQRHPEMTLKKCNCVARHTRSQCQSTVPKQEPKSEQTIHHPFCIDKDQVHSSSEYGDNHQQQPLPQQQYSKVEEKDIDDNGSLDNEAHHADMINMSSNCVRKRGQNTQRHSEVTLKKCNCVARRTRSQCQSAVLKQESKSERTIHHPFCIDEDLVHSSSEYGDNHRQQPLPQQQYSKVEEKDIDGNGSLDNEAHHIDKINMSGNGVQKRDHKTRRELVMTLKKCNCVACCTRSHCQSAVPKQGPKPFRTISHPFCIDKELVQSSSEYGDGHQPPLPQKHYSKVEEKDIADNDDLDADARPIDKISKSTNGVRKRGHKCSNGVLKIGHKSQRCLEMPLKRRCILELKDYDVHRILTNSVLEEGQSSLEELNYSKNESPERERQLSMEETDLPLRFTFGVEEEVELSEKSELDEETDLWKELELGLASSEFASSDSFMANDGEAMHPEMTIDQLSLCHQGMHHLVLDEEIGIRCRFCSYVNLEMKHVMSPFSEHPFGRSGWRNYGRVNHTVLDDHRFQDLCCDPHDSSHESSIHSKGTVWDIIPSIKQGMYPHQQEGFEFLWKNIAGATKLDELSRPTKLGCGGCILSHAPGTGKSRLTIVFLQTYMKLYKKCRPVIIAPCNMLLTWEEEFLKWNVGLPFHNLNNPELSGKEEGRVLSLLRKSPDLRTIRLAKLYSWEKNESILGISYRLFEQLAGERITANSGDSKEKKREVLLHVENQKIRKMLLELPGLLVLDEGHIPRNEDSLIFRALLRVETKRFIILSGTPFQNSLGELYNTICLVRPQFLEIFSGNNSRHLPDKQARRRAKKAKRAFLRGLTNDNDLEELRARIKPFVHIHKGNILQKTLPGLRDFVVVLRPSSLQSKLLQHCQESYKKNLTLDYRVSLVSLHPWLACKFLQEKEADFFSSAALGKLKGDINAGVKTRFVMELIRLSNALDEKVLVFSQFIEPLSFIRDMLESCLDWCIGQEMLLMSGVLEEKQRQSVMSSFNDPASTVRILLASTRACSEGISLVGASRVILLDTLWNPSVERQAIGRAYRIGQKKVVHVYHLITSGTHEGEKHGCQIEKERLSELVFSSANREDEEPKISAQVSEDKLLEEMVQPEKLKCIFEKIYPLGANSNWIESFGWVNT</sequence>
<feature type="region of interest" description="Disordered" evidence="7">
    <location>
        <begin position="612"/>
        <end position="633"/>
    </location>
</feature>
<feature type="compositionally biased region" description="Basic and acidic residues" evidence="7">
    <location>
        <begin position="256"/>
        <end position="265"/>
    </location>
</feature>
<reference evidence="10" key="1">
    <citation type="submission" date="2023-05" db="EMBL/GenBank/DDBJ databases">
        <title>Nepenthes gracilis genome sequencing.</title>
        <authorList>
            <person name="Fukushima K."/>
        </authorList>
    </citation>
    <scope>NUCLEOTIDE SEQUENCE</scope>
    <source>
        <strain evidence="10">SING2019-196</strain>
    </source>
</reference>
<dbReference type="InterPro" id="IPR027417">
    <property type="entry name" value="P-loop_NTPase"/>
</dbReference>
<dbReference type="InterPro" id="IPR044567">
    <property type="entry name" value="CLSY/DRD1"/>
</dbReference>
<evidence type="ECO:0000313" key="10">
    <source>
        <dbReference type="EMBL" id="GMH09274.1"/>
    </source>
</evidence>
<dbReference type="GO" id="GO:0004386">
    <property type="term" value="F:helicase activity"/>
    <property type="evidence" value="ECO:0007669"/>
    <property type="project" value="UniProtKB-KW"/>
</dbReference>
<dbReference type="InterPro" id="IPR014001">
    <property type="entry name" value="Helicase_ATP-bd"/>
</dbReference>
<comment type="subcellular location">
    <subcellularLocation>
        <location evidence="1">Nucleus</location>
    </subcellularLocation>
</comment>
<feature type="region of interest" description="Disordered" evidence="7">
    <location>
        <begin position="152"/>
        <end position="193"/>
    </location>
</feature>
<dbReference type="Gene3D" id="3.40.50.10810">
    <property type="entry name" value="Tandem AAA-ATPase domain"/>
    <property type="match status" value="1"/>
</dbReference>
<dbReference type="GO" id="GO:0016787">
    <property type="term" value="F:hydrolase activity"/>
    <property type="evidence" value="ECO:0007669"/>
    <property type="project" value="UniProtKB-KW"/>
</dbReference>
<feature type="domain" description="Helicase ATP-binding" evidence="8">
    <location>
        <begin position="1137"/>
        <end position="1346"/>
    </location>
</feature>
<dbReference type="InterPro" id="IPR049730">
    <property type="entry name" value="SNF2/RAD54-like_C"/>
</dbReference>
<dbReference type="CDD" id="cd18793">
    <property type="entry name" value="SF2_C_SNF"/>
    <property type="match status" value="1"/>
</dbReference>
<dbReference type="SUPFAM" id="SSF52540">
    <property type="entry name" value="P-loop containing nucleoside triphosphate hydrolases"/>
    <property type="match status" value="2"/>
</dbReference>
<proteinExistence type="predicted"/>
<keyword evidence="4" id="KW-0347">Helicase</keyword>
<dbReference type="GO" id="GO:0005634">
    <property type="term" value="C:nucleus"/>
    <property type="evidence" value="ECO:0007669"/>
    <property type="project" value="UniProtKB-SubCell"/>
</dbReference>